<keyword evidence="4" id="KW-1185">Reference proteome</keyword>
<evidence type="ECO:0000256" key="2">
    <source>
        <dbReference type="SAM" id="SignalP"/>
    </source>
</evidence>
<name>A0A4S8KMU4_DENBC</name>
<feature type="chain" id="PRO_5021011983" evidence="2">
    <location>
        <begin position="24"/>
        <end position="161"/>
    </location>
</feature>
<accession>A0A4S8KMU4</accession>
<sequence>MRLPFAFKLVSLSLITTSTTVVGLPVPKEADIASGVPSSSSLRVTSPDNSRRRTPDSSVTDSVGFAEASTSTPDSSKSAEGINSIIFPTSELDSEQDTLSTKDSSANEDEDSGRQPGFFGFFRRKRCITCEGSNCSFCRKKKRAMSFGRRLSIASNVLNLR</sequence>
<dbReference type="Proteomes" id="UP000297245">
    <property type="component" value="Unassembled WGS sequence"/>
</dbReference>
<reference evidence="3 4" key="1">
    <citation type="journal article" date="2019" name="Nat. Ecol. Evol.">
        <title>Megaphylogeny resolves global patterns of mushroom evolution.</title>
        <authorList>
            <person name="Varga T."/>
            <person name="Krizsan K."/>
            <person name="Foldi C."/>
            <person name="Dima B."/>
            <person name="Sanchez-Garcia M."/>
            <person name="Sanchez-Ramirez S."/>
            <person name="Szollosi G.J."/>
            <person name="Szarkandi J.G."/>
            <person name="Papp V."/>
            <person name="Albert L."/>
            <person name="Andreopoulos W."/>
            <person name="Angelini C."/>
            <person name="Antonin V."/>
            <person name="Barry K.W."/>
            <person name="Bougher N.L."/>
            <person name="Buchanan P."/>
            <person name="Buyck B."/>
            <person name="Bense V."/>
            <person name="Catcheside P."/>
            <person name="Chovatia M."/>
            <person name="Cooper J."/>
            <person name="Damon W."/>
            <person name="Desjardin D."/>
            <person name="Finy P."/>
            <person name="Geml J."/>
            <person name="Haridas S."/>
            <person name="Hughes K."/>
            <person name="Justo A."/>
            <person name="Karasinski D."/>
            <person name="Kautmanova I."/>
            <person name="Kiss B."/>
            <person name="Kocsube S."/>
            <person name="Kotiranta H."/>
            <person name="LaButti K.M."/>
            <person name="Lechner B.E."/>
            <person name="Liimatainen K."/>
            <person name="Lipzen A."/>
            <person name="Lukacs Z."/>
            <person name="Mihaltcheva S."/>
            <person name="Morgado L.N."/>
            <person name="Niskanen T."/>
            <person name="Noordeloos M.E."/>
            <person name="Ohm R.A."/>
            <person name="Ortiz-Santana B."/>
            <person name="Ovrebo C."/>
            <person name="Racz N."/>
            <person name="Riley R."/>
            <person name="Savchenko A."/>
            <person name="Shiryaev A."/>
            <person name="Soop K."/>
            <person name="Spirin V."/>
            <person name="Szebenyi C."/>
            <person name="Tomsovsky M."/>
            <person name="Tulloss R.E."/>
            <person name="Uehling J."/>
            <person name="Grigoriev I.V."/>
            <person name="Vagvolgyi C."/>
            <person name="Papp T."/>
            <person name="Martin F.M."/>
            <person name="Miettinen O."/>
            <person name="Hibbett D.S."/>
            <person name="Nagy L.G."/>
        </authorList>
    </citation>
    <scope>NUCLEOTIDE SEQUENCE [LARGE SCALE GENOMIC DNA]</scope>
    <source>
        <strain evidence="3 4">CBS 962.96</strain>
    </source>
</reference>
<evidence type="ECO:0000313" key="3">
    <source>
        <dbReference type="EMBL" id="THU76538.1"/>
    </source>
</evidence>
<feature type="compositionally biased region" description="Polar residues" evidence="1">
    <location>
        <begin position="36"/>
        <end position="48"/>
    </location>
</feature>
<feature type="compositionally biased region" description="Polar residues" evidence="1">
    <location>
        <begin position="68"/>
        <end position="78"/>
    </location>
</feature>
<feature type="signal peptide" evidence="2">
    <location>
        <begin position="1"/>
        <end position="23"/>
    </location>
</feature>
<dbReference type="AlphaFoldDB" id="A0A4S8KMU4"/>
<gene>
    <name evidence="3" type="ORF">K435DRAFT_974388</name>
</gene>
<feature type="region of interest" description="Disordered" evidence="1">
    <location>
        <begin position="30"/>
        <end position="117"/>
    </location>
</feature>
<dbReference type="EMBL" id="ML180855">
    <property type="protein sequence ID" value="THU76538.1"/>
    <property type="molecule type" value="Genomic_DNA"/>
</dbReference>
<proteinExistence type="predicted"/>
<protein>
    <submittedName>
        <fullName evidence="3">Uncharacterized protein</fullName>
    </submittedName>
</protein>
<organism evidence="3 4">
    <name type="scientific">Dendrothele bispora (strain CBS 962.96)</name>
    <dbReference type="NCBI Taxonomy" id="1314807"/>
    <lineage>
        <taxon>Eukaryota</taxon>
        <taxon>Fungi</taxon>
        <taxon>Dikarya</taxon>
        <taxon>Basidiomycota</taxon>
        <taxon>Agaricomycotina</taxon>
        <taxon>Agaricomycetes</taxon>
        <taxon>Agaricomycetidae</taxon>
        <taxon>Agaricales</taxon>
        <taxon>Agaricales incertae sedis</taxon>
        <taxon>Dendrothele</taxon>
    </lineage>
</organism>
<keyword evidence="2" id="KW-0732">Signal</keyword>
<evidence type="ECO:0000256" key="1">
    <source>
        <dbReference type="SAM" id="MobiDB-lite"/>
    </source>
</evidence>
<evidence type="ECO:0000313" key="4">
    <source>
        <dbReference type="Proteomes" id="UP000297245"/>
    </source>
</evidence>